<feature type="transmembrane region" description="Helical" evidence="1">
    <location>
        <begin position="232"/>
        <end position="253"/>
    </location>
</feature>
<keyword evidence="3" id="KW-1185">Reference proteome</keyword>
<organism evidence="2 3">
    <name type="scientific">Faecalibacterium duncaniae (strain DSM 17677 / JCM 31915 / A2-165)</name>
    <name type="common">Faecalibacterium prausnitzii</name>
    <dbReference type="NCBI Taxonomy" id="411483"/>
    <lineage>
        <taxon>Bacteria</taxon>
        <taxon>Bacillati</taxon>
        <taxon>Bacillota</taxon>
        <taxon>Clostridia</taxon>
        <taxon>Eubacteriales</taxon>
        <taxon>Oscillospiraceae</taxon>
        <taxon>Faecalibacterium</taxon>
    </lineage>
</organism>
<accession>C7H3X4</accession>
<feature type="transmembrane region" description="Helical" evidence="1">
    <location>
        <begin position="265"/>
        <end position="283"/>
    </location>
</feature>
<feature type="transmembrane region" description="Helical" evidence="1">
    <location>
        <begin position="191"/>
        <end position="212"/>
    </location>
</feature>
<feature type="transmembrane region" description="Helical" evidence="1">
    <location>
        <begin position="115"/>
        <end position="136"/>
    </location>
</feature>
<feature type="transmembrane region" description="Helical" evidence="1">
    <location>
        <begin position="289"/>
        <end position="306"/>
    </location>
</feature>
<dbReference type="InterPro" id="IPR049458">
    <property type="entry name" value="EpsG-like"/>
</dbReference>
<dbReference type="EMBL" id="ACOP02000022">
    <property type="protein sequence ID" value="EEU97306.1"/>
    <property type="molecule type" value="Genomic_DNA"/>
</dbReference>
<keyword evidence="1" id="KW-0812">Transmembrane</keyword>
<keyword evidence="1" id="KW-1133">Transmembrane helix</keyword>
<feature type="transmembrane region" description="Helical" evidence="1">
    <location>
        <begin position="89"/>
        <end position="108"/>
    </location>
</feature>
<dbReference type="eggNOG" id="ENOG5033A5I">
    <property type="taxonomic scope" value="Bacteria"/>
</dbReference>
<sequence>MIFIINYFLMIAEGFVLKRRFLKCGKKLFVIITFLQLAAIVSLRKKTVGIDTAMYIQLLEWSKNDIEIYWIEAGSRAYIHLLGNICTTYTEYLAAWAIPTMVLFYRYIIRNSKDIYLSIYIFASLMFYFLEFSLVRQALAIGIVLQAVSLLDERKYFRYILIILIAMSFHSSAAVFFLLLPISFVKCKINLSLSIMIVALCGICAVFGRILTEIGARLIGYSSYLQTEYANAGNVLHPALFLIILMFCTILSMGAKSTKKRKFKIEYEMLAVGVLFYWISLSVQIVNRIPYYFTGSVMTILPNLIVEMKNRKQAKIVNICVIVFLVLYEFLMIAQSAQGIMPYQFFWE</sequence>
<dbReference type="STRING" id="411483.FAEPRAA2165_00987"/>
<feature type="transmembrane region" description="Helical" evidence="1">
    <location>
        <begin position="318"/>
        <end position="337"/>
    </location>
</feature>
<dbReference type="PATRIC" id="fig|411483.3.peg.596"/>
<feature type="transmembrane region" description="Helical" evidence="1">
    <location>
        <begin position="156"/>
        <end position="179"/>
    </location>
</feature>
<comment type="caution">
    <text evidence="2">The sequence shown here is derived from an EMBL/GenBank/DDBJ whole genome shotgun (WGS) entry which is preliminary data.</text>
</comment>
<protein>
    <recommendedName>
        <fullName evidence="4">EpsG family protein</fullName>
    </recommendedName>
</protein>
<feature type="transmembrane region" description="Helical" evidence="1">
    <location>
        <begin position="28"/>
        <end position="44"/>
    </location>
</feature>
<evidence type="ECO:0008006" key="4">
    <source>
        <dbReference type="Google" id="ProtNLM"/>
    </source>
</evidence>
<name>C7H3X4_FAED2</name>
<evidence type="ECO:0000313" key="3">
    <source>
        <dbReference type="Proteomes" id="UP000004619"/>
    </source>
</evidence>
<evidence type="ECO:0000256" key="1">
    <source>
        <dbReference type="SAM" id="Phobius"/>
    </source>
</evidence>
<dbReference type="Proteomes" id="UP000004619">
    <property type="component" value="Unassembled WGS sequence"/>
</dbReference>
<evidence type="ECO:0000313" key="2">
    <source>
        <dbReference type="EMBL" id="EEU97306.1"/>
    </source>
</evidence>
<keyword evidence="1" id="KW-0472">Membrane</keyword>
<reference evidence="2" key="1">
    <citation type="submission" date="2009-08" db="EMBL/GenBank/DDBJ databases">
        <authorList>
            <person name="Weinstock G."/>
            <person name="Sodergren E."/>
            <person name="Clifton S."/>
            <person name="Fulton L."/>
            <person name="Fulton B."/>
            <person name="Courtney L."/>
            <person name="Fronick C."/>
            <person name="Harrison M."/>
            <person name="Strong C."/>
            <person name="Farmer C."/>
            <person name="Delahaunty K."/>
            <person name="Markovic C."/>
            <person name="Hall O."/>
            <person name="Minx P."/>
            <person name="Tomlinson C."/>
            <person name="Mitreva M."/>
            <person name="Nelson J."/>
            <person name="Hou S."/>
            <person name="Wollam A."/>
            <person name="Pepin K.H."/>
            <person name="Johnson M."/>
            <person name="Bhonagiri V."/>
            <person name="Nash W.E."/>
            <person name="Warren W."/>
            <person name="Chinwalla A."/>
            <person name="Mardis E.R."/>
            <person name="Wilson R.K."/>
        </authorList>
    </citation>
    <scope>NUCLEOTIDE SEQUENCE [LARGE SCALE GENOMIC DNA]</scope>
    <source>
        <strain evidence="2">A2-165</strain>
    </source>
</reference>
<dbReference type="AlphaFoldDB" id="C7H3X4"/>
<dbReference type="Pfam" id="PF14897">
    <property type="entry name" value="EpsG"/>
    <property type="match status" value="1"/>
</dbReference>
<proteinExistence type="predicted"/>
<gene>
    <name evidence="2" type="ORF">FAEPRAA2165_00987</name>
</gene>
<dbReference type="HOGENOM" id="CLU_796316_0_0_9"/>